<keyword evidence="9" id="KW-1185">Reference proteome</keyword>
<reference evidence="8" key="1">
    <citation type="submission" date="2021-06" db="EMBL/GenBank/DDBJ databases">
        <title>Comparative genomics, transcriptomics and evolutionary studies reveal genomic signatures of adaptation to plant cell wall in hemibiotrophic fungi.</title>
        <authorList>
            <consortium name="DOE Joint Genome Institute"/>
            <person name="Baroncelli R."/>
            <person name="Diaz J.F."/>
            <person name="Benocci T."/>
            <person name="Peng M."/>
            <person name="Battaglia E."/>
            <person name="Haridas S."/>
            <person name="Andreopoulos W."/>
            <person name="Labutti K."/>
            <person name="Pangilinan J."/>
            <person name="Floch G.L."/>
            <person name="Makela M.R."/>
            <person name="Henrissat B."/>
            <person name="Grigoriev I.V."/>
            <person name="Crouch J.A."/>
            <person name="De Vries R.P."/>
            <person name="Sukno S.A."/>
            <person name="Thon M.R."/>
        </authorList>
    </citation>
    <scope>NUCLEOTIDE SEQUENCE</scope>
    <source>
        <strain evidence="8">CBS 125086</strain>
    </source>
</reference>
<protein>
    <recommendedName>
        <fullName evidence="7">RING-type domain-containing protein</fullName>
    </recommendedName>
</protein>
<dbReference type="AlphaFoldDB" id="A0AAD8V3L1"/>
<dbReference type="PROSITE" id="PS50089">
    <property type="entry name" value="ZF_RING_2"/>
    <property type="match status" value="1"/>
</dbReference>
<keyword evidence="2 4" id="KW-0863">Zinc-finger</keyword>
<dbReference type="GeneID" id="85436164"/>
<evidence type="ECO:0000256" key="1">
    <source>
        <dbReference type="ARBA" id="ARBA00022723"/>
    </source>
</evidence>
<keyword evidence="6" id="KW-0472">Membrane</keyword>
<feature type="transmembrane region" description="Helical" evidence="6">
    <location>
        <begin position="6"/>
        <end position="25"/>
    </location>
</feature>
<keyword evidence="1" id="KW-0479">Metal-binding</keyword>
<evidence type="ECO:0000256" key="5">
    <source>
        <dbReference type="SAM" id="MobiDB-lite"/>
    </source>
</evidence>
<dbReference type="GO" id="GO:0008270">
    <property type="term" value="F:zinc ion binding"/>
    <property type="evidence" value="ECO:0007669"/>
    <property type="project" value="UniProtKB-KW"/>
</dbReference>
<dbReference type="Pfam" id="PF13639">
    <property type="entry name" value="zf-RING_2"/>
    <property type="match status" value="1"/>
</dbReference>
<dbReference type="Gene3D" id="3.30.40.10">
    <property type="entry name" value="Zinc/RING finger domain, C3HC4 (zinc finger)"/>
    <property type="match status" value="1"/>
</dbReference>
<evidence type="ECO:0000256" key="3">
    <source>
        <dbReference type="ARBA" id="ARBA00022833"/>
    </source>
</evidence>
<keyword evidence="6" id="KW-0812">Transmembrane</keyword>
<keyword evidence="6" id="KW-1133">Transmembrane helix</keyword>
<dbReference type="GO" id="GO:0016567">
    <property type="term" value="P:protein ubiquitination"/>
    <property type="evidence" value="ECO:0007669"/>
    <property type="project" value="TreeGrafter"/>
</dbReference>
<accession>A0AAD8V3L1</accession>
<dbReference type="PANTHER" id="PTHR45969:SF69">
    <property type="entry name" value="FINGER DOMAIN PROTEIN, PUTATIVE (AFU_ORTHOLOGUE AFUA_3G12190)-RELATED"/>
    <property type="match status" value="1"/>
</dbReference>
<keyword evidence="3" id="KW-0862">Zinc</keyword>
<evidence type="ECO:0000313" key="9">
    <source>
        <dbReference type="Proteomes" id="UP001230504"/>
    </source>
</evidence>
<dbReference type="InterPro" id="IPR013083">
    <property type="entry name" value="Znf_RING/FYVE/PHD"/>
</dbReference>
<gene>
    <name evidence="8" type="ORF">LY79DRAFT_259210</name>
</gene>
<dbReference type="GO" id="GO:0061630">
    <property type="term" value="F:ubiquitin protein ligase activity"/>
    <property type="evidence" value="ECO:0007669"/>
    <property type="project" value="TreeGrafter"/>
</dbReference>
<organism evidence="8 9">
    <name type="scientific">Colletotrichum navitas</name>
    <dbReference type="NCBI Taxonomy" id="681940"/>
    <lineage>
        <taxon>Eukaryota</taxon>
        <taxon>Fungi</taxon>
        <taxon>Dikarya</taxon>
        <taxon>Ascomycota</taxon>
        <taxon>Pezizomycotina</taxon>
        <taxon>Sordariomycetes</taxon>
        <taxon>Hypocreomycetidae</taxon>
        <taxon>Glomerellales</taxon>
        <taxon>Glomerellaceae</taxon>
        <taxon>Colletotrichum</taxon>
        <taxon>Colletotrichum graminicola species complex</taxon>
    </lineage>
</organism>
<evidence type="ECO:0000313" key="8">
    <source>
        <dbReference type="EMBL" id="KAK1585937.1"/>
    </source>
</evidence>
<evidence type="ECO:0000256" key="4">
    <source>
        <dbReference type="PROSITE-ProRule" id="PRU00175"/>
    </source>
</evidence>
<dbReference type="PANTHER" id="PTHR45969">
    <property type="entry name" value="RING ZINC FINGER PROTEIN-RELATED"/>
    <property type="match status" value="1"/>
</dbReference>
<name>A0AAD8V3L1_9PEZI</name>
<dbReference type="Proteomes" id="UP001230504">
    <property type="component" value="Unassembled WGS sequence"/>
</dbReference>
<feature type="region of interest" description="Disordered" evidence="5">
    <location>
        <begin position="217"/>
        <end position="243"/>
    </location>
</feature>
<proteinExistence type="predicted"/>
<dbReference type="EMBL" id="JAHLJV010000040">
    <property type="protein sequence ID" value="KAK1585937.1"/>
    <property type="molecule type" value="Genomic_DNA"/>
</dbReference>
<evidence type="ECO:0000256" key="2">
    <source>
        <dbReference type="ARBA" id="ARBA00022771"/>
    </source>
</evidence>
<comment type="caution">
    <text evidence="8">The sequence shown here is derived from an EMBL/GenBank/DDBJ whole genome shotgun (WGS) entry which is preliminary data.</text>
</comment>
<dbReference type="RefSeq" id="XP_060412920.1">
    <property type="nucleotide sequence ID" value="XM_060551924.1"/>
</dbReference>
<dbReference type="SUPFAM" id="SSF57850">
    <property type="entry name" value="RING/U-box"/>
    <property type="match status" value="1"/>
</dbReference>
<feature type="domain" description="RING-type" evidence="7">
    <location>
        <begin position="165"/>
        <end position="203"/>
    </location>
</feature>
<evidence type="ECO:0000256" key="6">
    <source>
        <dbReference type="SAM" id="Phobius"/>
    </source>
</evidence>
<sequence>MEEFGIILVAIFMVLLACGLLHRSVRLTYIRVRDHSRYHPRASQFLDARRNLSTVTECTSACPEKQDLESGLNRHDAEQECPICIEPLFLPNNTNVTGAQPMHVMPSQIPGGAAGVPSVEGSGRQTWPTQHMTGDASEDRNAKPAASKWEILVGRLWGKSPVKTCTKLSDDDILTLKGCQHAFHAKCLSSWFLIHRYDCPVCRNPYWQSREEKARVAHAPPGLGPGPGPGLGGGDDEPGITRPAPARSAIARLAMPVL</sequence>
<evidence type="ECO:0000259" key="7">
    <source>
        <dbReference type="PROSITE" id="PS50089"/>
    </source>
</evidence>
<dbReference type="InterPro" id="IPR001841">
    <property type="entry name" value="Znf_RING"/>
</dbReference>